<dbReference type="AlphaFoldDB" id="A0AA35X3E2"/>
<evidence type="ECO:0000313" key="2">
    <source>
        <dbReference type="EMBL" id="CAI8038306.1"/>
    </source>
</evidence>
<dbReference type="GO" id="GO:0008835">
    <property type="term" value="F:diaminohydroxyphosphoribosylaminopyrimidine deaminase activity"/>
    <property type="evidence" value="ECO:0007669"/>
    <property type="project" value="TreeGrafter"/>
</dbReference>
<evidence type="ECO:0000259" key="1">
    <source>
        <dbReference type="PROSITE" id="PS51747"/>
    </source>
</evidence>
<comment type="caution">
    <text evidence="2">The sequence shown here is derived from an EMBL/GenBank/DDBJ whole genome shotgun (WGS) entry which is preliminary data.</text>
</comment>
<dbReference type="Pfam" id="PF00383">
    <property type="entry name" value="dCMP_cyt_deam_1"/>
    <property type="match status" value="1"/>
</dbReference>
<dbReference type="PANTHER" id="PTHR11079:SF190">
    <property type="entry name" value="CYTOSINE DEAMINASE"/>
    <property type="match status" value="1"/>
</dbReference>
<protein>
    <submittedName>
        <fullName evidence="2">Cytosine deaminase</fullName>
    </submittedName>
</protein>
<dbReference type="InterPro" id="IPR002125">
    <property type="entry name" value="CMP_dCMP_dom"/>
</dbReference>
<keyword evidence="3" id="KW-1185">Reference proteome</keyword>
<dbReference type="Proteomes" id="UP001174909">
    <property type="component" value="Unassembled WGS sequence"/>
</dbReference>
<dbReference type="EMBL" id="CASHTH010002987">
    <property type="protein sequence ID" value="CAI8038306.1"/>
    <property type="molecule type" value="Genomic_DNA"/>
</dbReference>
<proteinExistence type="predicted"/>
<evidence type="ECO:0000313" key="3">
    <source>
        <dbReference type="Proteomes" id="UP001174909"/>
    </source>
</evidence>
<dbReference type="PANTHER" id="PTHR11079">
    <property type="entry name" value="CYTOSINE DEAMINASE FAMILY MEMBER"/>
    <property type="match status" value="1"/>
</dbReference>
<gene>
    <name evidence="2" type="ORF">GBAR_LOCUS21358</name>
</gene>
<dbReference type="CDD" id="cd01285">
    <property type="entry name" value="nucleoside_deaminase"/>
    <property type="match status" value="1"/>
</dbReference>
<reference evidence="2" key="1">
    <citation type="submission" date="2023-03" db="EMBL/GenBank/DDBJ databases">
        <authorList>
            <person name="Steffen K."/>
            <person name="Cardenas P."/>
        </authorList>
    </citation>
    <scope>NUCLEOTIDE SEQUENCE</scope>
</reference>
<feature type="domain" description="CMP/dCMP-type deaminase" evidence="1">
    <location>
        <begin position="1"/>
        <end position="88"/>
    </location>
</feature>
<dbReference type="SUPFAM" id="SSF53927">
    <property type="entry name" value="Cytidine deaminase-like"/>
    <property type="match status" value="1"/>
</dbReference>
<dbReference type="InterPro" id="IPR016193">
    <property type="entry name" value="Cytidine_deaminase-like"/>
</dbReference>
<accession>A0AA35X3E2</accession>
<name>A0AA35X3E2_GEOBA</name>
<sequence>MVRSGQIVARGRNKRVQENDPVMHGETDCLRNAGLMEDYNDTEMYTTLSPCMMCTGAILHFGIKRVVIGENINFPGNIELLLDFGVKVALADDPACKNLMAQFIRKYPELWFEDIAGRSHT</sequence>
<dbReference type="Gene3D" id="3.40.140.10">
    <property type="entry name" value="Cytidine Deaminase, domain 2"/>
    <property type="match status" value="1"/>
</dbReference>
<organism evidence="2 3">
    <name type="scientific">Geodia barretti</name>
    <name type="common">Barrett's horny sponge</name>
    <dbReference type="NCBI Taxonomy" id="519541"/>
    <lineage>
        <taxon>Eukaryota</taxon>
        <taxon>Metazoa</taxon>
        <taxon>Porifera</taxon>
        <taxon>Demospongiae</taxon>
        <taxon>Heteroscleromorpha</taxon>
        <taxon>Tetractinellida</taxon>
        <taxon>Astrophorina</taxon>
        <taxon>Geodiidae</taxon>
        <taxon>Geodia</taxon>
    </lineage>
</organism>
<dbReference type="PROSITE" id="PS51747">
    <property type="entry name" value="CYT_DCMP_DEAMINASES_2"/>
    <property type="match status" value="1"/>
</dbReference>